<dbReference type="SUPFAM" id="SSF53335">
    <property type="entry name" value="S-adenosyl-L-methionine-dependent methyltransferases"/>
    <property type="match status" value="1"/>
</dbReference>
<dbReference type="CDD" id="cd02440">
    <property type="entry name" value="AdoMet_MTases"/>
    <property type="match status" value="1"/>
</dbReference>
<dbReference type="EC" id="2.1.1.-" evidence="6"/>
<reference evidence="7" key="2">
    <citation type="submission" date="2021-04" db="EMBL/GenBank/DDBJ databases">
        <authorList>
            <person name="Gilroy R."/>
        </authorList>
    </citation>
    <scope>NUCLEOTIDE SEQUENCE</scope>
    <source>
        <strain evidence="7">ChiSxjej5B17-1746</strain>
    </source>
</reference>
<comment type="similarity">
    <text evidence="6">Belongs to the methyltransferase superfamily. RNA methyltransferase RsmG family.</text>
</comment>
<dbReference type="Proteomes" id="UP000824264">
    <property type="component" value="Unassembled WGS sequence"/>
</dbReference>
<dbReference type="HAMAP" id="MF_00074">
    <property type="entry name" value="16SrRNA_methyltr_G"/>
    <property type="match status" value="1"/>
</dbReference>
<dbReference type="NCBIfam" id="TIGR00138">
    <property type="entry name" value="rsmG_gidB"/>
    <property type="match status" value="1"/>
</dbReference>
<feature type="binding site" evidence="6">
    <location>
        <position position="154"/>
    </location>
    <ligand>
        <name>S-adenosyl-L-methionine</name>
        <dbReference type="ChEBI" id="CHEBI:59789"/>
    </ligand>
</feature>
<evidence type="ECO:0000256" key="2">
    <source>
        <dbReference type="ARBA" id="ARBA00022552"/>
    </source>
</evidence>
<organism evidence="7 8">
    <name type="scientific">Candidatus Bilophila faecipullorum</name>
    <dbReference type="NCBI Taxonomy" id="2838482"/>
    <lineage>
        <taxon>Bacteria</taxon>
        <taxon>Pseudomonadati</taxon>
        <taxon>Thermodesulfobacteriota</taxon>
        <taxon>Desulfovibrionia</taxon>
        <taxon>Desulfovibrionales</taxon>
        <taxon>Desulfovibrionaceae</taxon>
        <taxon>Bilophila</taxon>
    </lineage>
</organism>
<dbReference type="GO" id="GO:0005829">
    <property type="term" value="C:cytosol"/>
    <property type="evidence" value="ECO:0007669"/>
    <property type="project" value="TreeGrafter"/>
</dbReference>
<dbReference type="Pfam" id="PF02527">
    <property type="entry name" value="GidB"/>
    <property type="match status" value="1"/>
</dbReference>
<dbReference type="PANTHER" id="PTHR31760:SF0">
    <property type="entry name" value="S-ADENOSYL-L-METHIONINE-DEPENDENT METHYLTRANSFERASES SUPERFAMILY PROTEIN"/>
    <property type="match status" value="1"/>
</dbReference>
<dbReference type="AlphaFoldDB" id="A0A9D1R1R9"/>
<protein>
    <recommendedName>
        <fullName evidence="6">Ribosomal RNA small subunit methyltransferase G</fullName>
        <ecNumber evidence="6">2.1.1.-</ecNumber>
    </recommendedName>
    <alternativeName>
        <fullName evidence="6">16S rRNA 7-methylguanosine methyltransferase</fullName>
        <shortName evidence="6">16S rRNA m7G methyltransferase</shortName>
    </alternativeName>
</protein>
<comment type="caution">
    <text evidence="6">Lacks conserved residue(s) required for the propagation of feature annotation.</text>
</comment>
<keyword evidence="2 6" id="KW-0698">rRNA processing</keyword>
<evidence type="ECO:0000256" key="6">
    <source>
        <dbReference type="HAMAP-Rule" id="MF_00074"/>
    </source>
</evidence>
<dbReference type="PANTHER" id="PTHR31760">
    <property type="entry name" value="S-ADENOSYL-L-METHIONINE-DEPENDENT METHYLTRANSFERASES SUPERFAMILY PROTEIN"/>
    <property type="match status" value="1"/>
</dbReference>
<comment type="caution">
    <text evidence="7">The sequence shown here is derived from an EMBL/GenBank/DDBJ whole genome shotgun (WGS) entry which is preliminary data.</text>
</comment>
<evidence type="ECO:0000313" key="8">
    <source>
        <dbReference type="Proteomes" id="UP000824264"/>
    </source>
</evidence>
<evidence type="ECO:0000256" key="5">
    <source>
        <dbReference type="ARBA" id="ARBA00022691"/>
    </source>
</evidence>
<dbReference type="Gene3D" id="3.40.50.150">
    <property type="entry name" value="Vaccinia Virus protein VP39"/>
    <property type="match status" value="1"/>
</dbReference>
<accession>A0A9D1R1R9</accession>
<dbReference type="GO" id="GO:0070043">
    <property type="term" value="F:rRNA (guanine-N7-)-methyltransferase activity"/>
    <property type="evidence" value="ECO:0007669"/>
    <property type="project" value="UniProtKB-UniRule"/>
</dbReference>
<evidence type="ECO:0000256" key="4">
    <source>
        <dbReference type="ARBA" id="ARBA00022679"/>
    </source>
</evidence>
<name>A0A9D1R1R9_9BACT</name>
<keyword evidence="5 6" id="KW-0949">S-adenosyl-L-methionine</keyword>
<evidence type="ECO:0000256" key="3">
    <source>
        <dbReference type="ARBA" id="ARBA00022603"/>
    </source>
</evidence>
<evidence type="ECO:0000256" key="1">
    <source>
        <dbReference type="ARBA" id="ARBA00022490"/>
    </source>
</evidence>
<keyword evidence="3 6" id="KW-0489">Methyltransferase</keyword>
<comment type="function">
    <text evidence="6">Specifically methylates the N7 position of a guanine in 16S rRNA.</text>
</comment>
<feature type="binding site" evidence="6">
    <location>
        <begin position="136"/>
        <end position="137"/>
    </location>
    <ligand>
        <name>S-adenosyl-L-methionine</name>
        <dbReference type="ChEBI" id="CHEBI:59789"/>
    </ligand>
</feature>
<proteinExistence type="inferred from homology"/>
<keyword evidence="4 6" id="KW-0808">Transferase</keyword>
<dbReference type="InterPro" id="IPR003682">
    <property type="entry name" value="rRNA_ssu_MeTfrase_G"/>
</dbReference>
<reference evidence="7" key="1">
    <citation type="journal article" date="2021" name="PeerJ">
        <title>Extensive microbial diversity within the chicken gut microbiome revealed by metagenomics and culture.</title>
        <authorList>
            <person name="Gilroy R."/>
            <person name="Ravi A."/>
            <person name="Getino M."/>
            <person name="Pursley I."/>
            <person name="Horton D.L."/>
            <person name="Alikhan N.F."/>
            <person name="Baker D."/>
            <person name="Gharbi K."/>
            <person name="Hall N."/>
            <person name="Watson M."/>
            <person name="Adriaenssens E.M."/>
            <person name="Foster-Nyarko E."/>
            <person name="Jarju S."/>
            <person name="Secka A."/>
            <person name="Antonio M."/>
            <person name="Oren A."/>
            <person name="Chaudhuri R.R."/>
            <person name="La Ragione R."/>
            <person name="Hildebrand F."/>
            <person name="Pallen M.J."/>
        </authorList>
    </citation>
    <scope>NUCLEOTIDE SEQUENCE</scope>
    <source>
        <strain evidence="7">ChiSxjej5B17-1746</strain>
    </source>
</reference>
<feature type="binding site" evidence="6">
    <location>
        <position position="90"/>
    </location>
    <ligand>
        <name>S-adenosyl-L-methionine</name>
        <dbReference type="ChEBI" id="CHEBI:59789"/>
    </ligand>
</feature>
<keyword evidence="1 6" id="KW-0963">Cytoplasm</keyword>
<dbReference type="EMBL" id="DXGI01000190">
    <property type="protein sequence ID" value="HIW78536.1"/>
    <property type="molecule type" value="Genomic_DNA"/>
</dbReference>
<feature type="binding site" evidence="6">
    <location>
        <position position="85"/>
    </location>
    <ligand>
        <name>S-adenosyl-L-methionine</name>
        <dbReference type="ChEBI" id="CHEBI:59789"/>
    </ligand>
</feature>
<sequence length="220" mass="24432">MTPSVSPRDVADWGNRAGFTLPESALVPLAAYLDLLMQWNKVMNLVGTRSAEETFFTLVVDSLHLARFLTEKVALAAAPSCWDLGSGAGLPGLPLRMLWTEGEYWLVESREKRALFLSTALARHPLSGTRVYRGRAESFMAGPPSRQADLVVSRAFMPWPDVLRLVRANLKPEGTVILLLREELPTLPEWGQAAAHWEITSSQSYAVGGKQRSFWALRAR</sequence>
<gene>
    <name evidence="6 7" type="primary">rsmG</name>
    <name evidence="7" type="ORF">H9874_05245</name>
</gene>
<comment type="subcellular location">
    <subcellularLocation>
        <location evidence="6">Cytoplasm</location>
    </subcellularLocation>
</comment>
<evidence type="ECO:0000313" key="7">
    <source>
        <dbReference type="EMBL" id="HIW78536.1"/>
    </source>
</evidence>
<dbReference type="InterPro" id="IPR029063">
    <property type="entry name" value="SAM-dependent_MTases_sf"/>
</dbReference>